<feature type="region of interest" description="Disordered" evidence="6">
    <location>
        <begin position="364"/>
        <end position="435"/>
    </location>
</feature>
<evidence type="ECO:0000256" key="2">
    <source>
        <dbReference type="ARBA" id="ARBA00022448"/>
    </source>
</evidence>
<keyword evidence="5 7" id="KW-0472">Membrane</keyword>
<reference evidence="9" key="1">
    <citation type="submission" date="2021-01" db="EMBL/GenBank/DDBJ databases">
        <authorList>
            <person name="Corre E."/>
            <person name="Pelletier E."/>
            <person name="Niang G."/>
            <person name="Scheremetjew M."/>
            <person name="Finn R."/>
            <person name="Kale V."/>
            <person name="Holt S."/>
            <person name="Cochrane G."/>
            <person name="Meng A."/>
            <person name="Brown T."/>
            <person name="Cohen L."/>
        </authorList>
    </citation>
    <scope>NUCLEOTIDE SEQUENCE</scope>
    <source>
        <strain evidence="9">CCMP2058</strain>
    </source>
</reference>
<evidence type="ECO:0000256" key="3">
    <source>
        <dbReference type="ARBA" id="ARBA00022692"/>
    </source>
</evidence>
<evidence type="ECO:0000256" key="6">
    <source>
        <dbReference type="SAM" id="MobiDB-lite"/>
    </source>
</evidence>
<dbReference type="InterPro" id="IPR058533">
    <property type="entry name" value="Cation_efflux_TM"/>
</dbReference>
<accession>A0A7S0DR37</accession>
<dbReference type="Gene3D" id="1.20.1510.10">
    <property type="entry name" value="Cation efflux protein transmembrane domain"/>
    <property type="match status" value="1"/>
</dbReference>
<organism evidence="9">
    <name type="scientific">Amorphochlora amoebiformis</name>
    <dbReference type="NCBI Taxonomy" id="1561963"/>
    <lineage>
        <taxon>Eukaryota</taxon>
        <taxon>Sar</taxon>
        <taxon>Rhizaria</taxon>
        <taxon>Cercozoa</taxon>
        <taxon>Chlorarachniophyceae</taxon>
        <taxon>Amorphochlora</taxon>
    </lineage>
</organism>
<feature type="transmembrane region" description="Helical" evidence="7">
    <location>
        <begin position="187"/>
        <end position="206"/>
    </location>
</feature>
<dbReference type="PANTHER" id="PTHR45755:SF3">
    <property type="entry name" value="METAL TOLERANCE PROTEIN C2"/>
    <property type="match status" value="1"/>
</dbReference>
<feature type="transmembrane region" description="Helical" evidence="7">
    <location>
        <begin position="108"/>
        <end position="128"/>
    </location>
</feature>
<gene>
    <name evidence="9" type="ORF">LAMO00422_LOCUS21817</name>
</gene>
<dbReference type="EMBL" id="HBEM01031977">
    <property type="protein sequence ID" value="CAD8462857.1"/>
    <property type="molecule type" value="Transcribed_RNA"/>
</dbReference>
<feature type="compositionally biased region" description="Basic residues" evidence="6">
    <location>
        <begin position="415"/>
        <end position="435"/>
    </location>
</feature>
<evidence type="ECO:0000259" key="8">
    <source>
        <dbReference type="Pfam" id="PF01545"/>
    </source>
</evidence>
<dbReference type="SUPFAM" id="SSF161111">
    <property type="entry name" value="Cation efflux protein transmembrane domain-like"/>
    <property type="match status" value="1"/>
</dbReference>
<feature type="compositionally biased region" description="Polar residues" evidence="6">
    <location>
        <begin position="403"/>
        <end position="412"/>
    </location>
</feature>
<feature type="transmembrane region" description="Helical" evidence="7">
    <location>
        <begin position="149"/>
        <end position="167"/>
    </location>
</feature>
<dbReference type="Pfam" id="PF01545">
    <property type="entry name" value="Cation_efflux"/>
    <property type="match status" value="1"/>
</dbReference>
<feature type="compositionally biased region" description="Basic and acidic residues" evidence="6">
    <location>
        <begin position="366"/>
        <end position="375"/>
    </location>
</feature>
<sequence>MAFAMAAPFPELRGFATEEENPEFELSFSGQPLEPSVPPPATAALGSLSQIKTSRSHGKASGRRKLESYGRMLWANSESKKLIIFVGVSGGYSSLQMLYAAYAQSIETMSISLHNYFHCVVLISSLLAMAKSAENKGNGYSYGLDRFNVLAAFTNGVFLLFMALFMISESVHHLTSDKHHHSQGGLGLLSVGFGVDLFGIFLFYQYSRLRMAEIKIYGTHLEAQRVNLHSVFLHVMADITRTLGEIFCVVVQRWRDWDSLPAIVSFAVAIRIIASVLPLIRGTGGIILQAAPSPLLRGVQKSMEEILSSEGVLGCTKQNFWVFSPGVTVGTIHLRVSRGADPQAVLRHADTLLRKYVTHMTIEIDQESKSSDHTHGDKHKHREFNGMKTITNSSKHEAHGHNGNVNGHTCTQSHNHSHASHRHAGHGHSCRGQHD</sequence>
<comment type="subcellular location">
    <subcellularLocation>
        <location evidence="1">Membrane</location>
        <topology evidence="1">Multi-pass membrane protein</topology>
    </subcellularLocation>
</comment>
<dbReference type="InterPro" id="IPR027469">
    <property type="entry name" value="Cation_efflux_TMD_sf"/>
</dbReference>
<keyword evidence="4 7" id="KW-1133">Transmembrane helix</keyword>
<evidence type="ECO:0000256" key="4">
    <source>
        <dbReference type="ARBA" id="ARBA00022989"/>
    </source>
</evidence>
<evidence type="ECO:0000256" key="7">
    <source>
        <dbReference type="SAM" id="Phobius"/>
    </source>
</evidence>
<feature type="domain" description="Cation efflux protein transmembrane" evidence="8">
    <location>
        <begin position="82"/>
        <end position="285"/>
    </location>
</feature>
<keyword evidence="2" id="KW-0813">Transport</keyword>
<name>A0A7S0DR37_9EUKA</name>
<evidence type="ECO:0000256" key="5">
    <source>
        <dbReference type="ARBA" id="ARBA00023136"/>
    </source>
</evidence>
<proteinExistence type="predicted"/>
<dbReference type="AlphaFoldDB" id="A0A7S0DR37"/>
<dbReference type="GO" id="GO:0005385">
    <property type="term" value="F:zinc ion transmembrane transporter activity"/>
    <property type="evidence" value="ECO:0007669"/>
    <property type="project" value="InterPro"/>
</dbReference>
<dbReference type="InterPro" id="IPR045316">
    <property type="entry name" value="Msc2-like"/>
</dbReference>
<dbReference type="InterPro" id="IPR002524">
    <property type="entry name" value="Cation_efflux"/>
</dbReference>
<protein>
    <recommendedName>
        <fullName evidence="8">Cation efflux protein transmembrane domain-containing protein</fullName>
    </recommendedName>
</protein>
<feature type="transmembrane region" description="Helical" evidence="7">
    <location>
        <begin position="82"/>
        <end position="102"/>
    </location>
</feature>
<evidence type="ECO:0000313" key="9">
    <source>
        <dbReference type="EMBL" id="CAD8462857.1"/>
    </source>
</evidence>
<dbReference type="NCBIfam" id="TIGR01297">
    <property type="entry name" value="CDF"/>
    <property type="match status" value="1"/>
</dbReference>
<dbReference type="GO" id="GO:0016020">
    <property type="term" value="C:membrane"/>
    <property type="evidence" value="ECO:0007669"/>
    <property type="project" value="UniProtKB-SubCell"/>
</dbReference>
<evidence type="ECO:0000256" key="1">
    <source>
        <dbReference type="ARBA" id="ARBA00004141"/>
    </source>
</evidence>
<keyword evidence="3 7" id="KW-0812">Transmembrane</keyword>
<dbReference type="GO" id="GO:0005794">
    <property type="term" value="C:Golgi apparatus"/>
    <property type="evidence" value="ECO:0007669"/>
    <property type="project" value="TreeGrafter"/>
</dbReference>
<dbReference type="PANTHER" id="PTHR45755">
    <property type="match status" value="1"/>
</dbReference>
<dbReference type="GO" id="GO:0006882">
    <property type="term" value="P:intracellular zinc ion homeostasis"/>
    <property type="evidence" value="ECO:0007669"/>
    <property type="project" value="InterPro"/>
</dbReference>